<dbReference type="PROSITE" id="PS50949">
    <property type="entry name" value="HTH_GNTR"/>
    <property type="match status" value="1"/>
</dbReference>
<evidence type="ECO:0000256" key="2">
    <source>
        <dbReference type="ARBA" id="ARBA00023125"/>
    </source>
</evidence>
<sequence>MDDGQPQDDAADPRGGRGRSEWAYDMLHEAIREGTIAPGQRIMEVELSVWLKMSRTPVREAMRRLQAEGLLEHAPGGGMAVVVYDLRAIGEFYATRESLEGTAARLAATQADETEIHILSATVDAMRALPEDPRMHARENQGFHEQIYRAAHNRFLLKSLRQLLNFTPLLGRTTYNAPGRIGAALAEHEAIVAAIRARDPDRAEEAARLHIRRSHDSRVLVVSDDVRSAAQKRSLRQPLPGLAKTRG</sequence>
<evidence type="ECO:0000313" key="5">
    <source>
        <dbReference type="EMBL" id="ONG54815.1"/>
    </source>
</evidence>
<dbReference type="InterPro" id="IPR008920">
    <property type="entry name" value="TF_FadR/GntR_C"/>
</dbReference>
<evidence type="ECO:0000256" key="3">
    <source>
        <dbReference type="ARBA" id="ARBA00023163"/>
    </source>
</evidence>
<keyword evidence="2" id="KW-0238">DNA-binding</keyword>
<dbReference type="GO" id="GO:0003700">
    <property type="term" value="F:DNA-binding transcription factor activity"/>
    <property type="evidence" value="ECO:0007669"/>
    <property type="project" value="InterPro"/>
</dbReference>
<dbReference type="InterPro" id="IPR011711">
    <property type="entry name" value="GntR_C"/>
</dbReference>
<dbReference type="InterPro" id="IPR036390">
    <property type="entry name" value="WH_DNA-bd_sf"/>
</dbReference>
<gene>
    <name evidence="5" type="ORF">BKE38_09950</name>
</gene>
<evidence type="ECO:0000259" key="4">
    <source>
        <dbReference type="PROSITE" id="PS50949"/>
    </source>
</evidence>
<dbReference type="AlphaFoldDB" id="A0A1V2H3A8"/>
<dbReference type="SMART" id="SM00345">
    <property type="entry name" value="HTH_GNTR"/>
    <property type="match status" value="1"/>
</dbReference>
<feature type="domain" description="HTH gntR-type" evidence="4">
    <location>
        <begin position="17"/>
        <end position="84"/>
    </location>
</feature>
<keyword evidence="6" id="KW-1185">Reference proteome</keyword>
<proteinExistence type="predicted"/>
<dbReference type="Gene3D" id="1.20.120.530">
    <property type="entry name" value="GntR ligand-binding domain-like"/>
    <property type="match status" value="1"/>
</dbReference>
<dbReference type="Pfam" id="PF00392">
    <property type="entry name" value="GntR"/>
    <property type="match status" value="1"/>
</dbReference>
<dbReference type="Pfam" id="PF07729">
    <property type="entry name" value="FCD"/>
    <property type="match status" value="1"/>
</dbReference>
<dbReference type="PANTHER" id="PTHR43537">
    <property type="entry name" value="TRANSCRIPTIONAL REGULATOR, GNTR FAMILY"/>
    <property type="match status" value="1"/>
</dbReference>
<dbReference type="EMBL" id="MLCO01000079">
    <property type="protein sequence ID" value="ONG54815.1"/>
    <property type="molecule type" value="Genomic_DNA"/>
</dbReference>
<dbReference type="InterPro" id="IPR036388">
    <property type="entry name" value="WH-like_DNA-bd_sf"/>
</dbReference>
<dbReference type="CDD" id="cd07377">
    <property type="entry name" value="WHTH_GntR"/>
    <property type="match status" value="1"/>
</dbReference>
<keyword evidence="3" id="KW-0804">Transcription</keyword>
<comment type="caution">
    <text evidence="5">The sequence shown here is derived from an EMBL/GenBank/DDBJ whole genome shotgun (WGS) entry which is preliminary data.</text>
</comment>
<accession>A0A1V2H3A8</accession>
<keyword evidence="1" id="KW-0805">Transcription regulation</keyword>
<organism evidence="5 6">
    <name type="scientific">Teichococcus deserti</name>
    <dbReference type="NCBI Taxonomy" id="1817963"/>
    <lineage>
        <taxon>Bacteria</taxon>
        <taxon>Pseudomonadati</taxon>
        <taxon>Pseudomonadota</taxon>
        <taxon>Alphaproteobacteria</taxon>
        <taxon>Acetobacterales</taxon>
        <taxon>Roseomonadaceae</taxon>
        <taxon>Roseomonas</taxon>
    </lineage>
</organism>
<dbReference type="SUPFAM" id="SSF48008">
    <property type="entry name" value="GntR ligand-binding domain-like"/>
    <property type="match status" value="1"/>
</dbReference>
<dbReference type="Gene3D" id="1.10.10.10">
    <property type="entry name" value="Winged helix-like DNA-binding domain superfamily/Winged helix DNA-binding domain"/>
    <property type="match status" value="1"/>
</dbReference>
<dbReference type="SUPFAM" id="SSF46785">
    <property type="entry name" value="Winged helix' DNA-binding domain"/>
    <property type="match status" value="1"/>
</dbReference>
<reference evidence="5 6" key="1">
    <citation type="submission" date="2016-10" db="EMBL/GenBank/DDBJ databases">
        <title>Draft Genome sequence of Roseomonas sp. strain M3.</title>
        <authorList>
            <person name="Subhash Y."/>
            <person name="Lee S."/>
        </authorList>
    </citation>
    <scope>NUCLEOTIDE SEQUENCE [LARGE SCALE GENOMIC DNA]</scope>
    <source>
        <strain evidence="5 6">M3</strain>
    </source>
</reference>
<dbReference type="SMART" id="SM00895">
    <property type="entry name" value="FCD"/>
    <property type="match status" value="1"/>
</dbReference>
<dbReference type="PANTHER" id="PTHR43537:SF49">
    <property type="entry name" value="TRANSCRIPTIONAL REGULATORY PROTEIN"/>
    <property type="match status" value="1"/>
</dbReference>
<dbReference type="Proteomes" id="UP000188879">
    <property type="component" value="Unassembled WGS sequence"/>
</dbReference>
<dbReference type="InterPro" id="IPR000524">
    <property type="entry name" value="Tscrpt_reg_HTH_GntR"/>
</dbReference>
<protein>
    <recommendedName>
        <fullName evidence="4">HTH gntR-type domain-containing protein</fullName>
    </recommendedName>
</protein>
<evidence type="ECO:0000313" key="6">
    <source>
        <dbReference type="Proteomes" id="UP000188879"/>
    </source>
</evidence>
<evidence type="ECO:0000256" key="1">
    <source>
        <dbReference type="ARBA" id="ARBA00023015"/>
    </source>
</evidence>
<dbReference type="GO" id="GO:0003677">
    <property type="term" value="F:DNA binding"/>
    <property type="evidence" value="ECO:0007669"/>
    <property type="project" value="UniProtKB-KW"/>
</dbReference>
<name>A0A1V2H3A8_9PROT</name>